<organism evidence="1">
    <name type="scientific">Roseihalotalea indica</name>
    <dbReference type="NCBI Taxonomy" id="2867963"/>
    <lineage>
        <taxon>Bacteria</taxon>
        <taxon>Pseudomonadati</taxon>
        <taxon>Bacteroidota</taxon>
        <taxon>Cytophagia</taxon>
        <taxon>Cytophagales</taxon>
        <taxon>Catalimonadaceae</taxon>
        <taxon>Roseihalotalea</taxon>
    </lineage>
</organism>
<protein>
    <submittedName>
        <fullName evidence="1">Uncharacterized protein</fullName>
    </submittedName>
</protein>
<proteinExistence type="predicted"/>
<evidence type="ECO:0000313" key="1">
    <source>
        <dbReference type="EMBL" id="WKN34045.1"/>
    </source>
</evidence>
<name>A0AA49JEL2_9BACT</name>
<reference evidence="1" key="2">
    <citation type="journal article" date="2024" name="Antonie Van Leeuwenhoek">
        <title>Roseihalotalea indica gen. nov., sp. nov., a halophilic Bacteroidetes from mesopelagic Southwest Indian Ocean with higher carbohydrate metabolic potential.</title>
        <authorList>
            <person name="Chen B."/>
            <person name="Zhang M."/>
            <person name="Lin D."/>
            <person name="Ye J."/>
            <person name="Tang K."/>
        </authorList>
    </citation>
    <scope>NUCLEOTIDE SEQUENCE</scope>
    <source>
        <strain evidence="1">TK19036</strain>
    </source>
</reference>
<dbReference type="EMBL" id="CP120682">
    <property type="protein sequence ID" value="WKN34045.1"/>
    <property type="molecule type" value="Genomic_DNA"/>
</dbReference>
<accession>A0AA49JEL2</accession>
<dbReference type="AlphaFoldDB" id="A0AA49JEL2"/>
<sequence length="108" mass="12394">MMEHKQYIKIGSSRRLRKRIVSQSDTSLQRLSHDDELTAGYCSRAIREVIRHYDHHVVEVRGRKGVLFTFHLNVAVPADRNLVVVVFDGVEKYPSAPPRVQQVIDSIA</sequence>
<reference evidence="1" key="1">
    <citation type="journal article" date="2023" name="Comput. Struct. Biotechnol. J.">
        <title>Discovery of a novel marine Bacteroidetes with a rich repertoire of carbohydrate-active enzymes.</title>
        <authorList>
            <person name="Chen B."/>
            <person name="Liu G."/>
            <person name="Chen Q."/>
            <person name="Wang H."/>
            <person name="Liu L."/>
            <person name="Tang K."/>
        </authorList>
    </citation>
    <scope>NUCLEOTIDE SEQUENCE</scope>
    <source>
        <strain evidence="1">TK19036</strain>
    </source>
</reference>
<gene>
    <name evidence="1" type="ORF">K4G66_16820</name>
</gene>